<keyword evidence="9" id="KW-1185">Reference proteome</keyword>
<feature type="transmembrane region" description="Helical" evidence="6">
    <location>
        <begin position="120"/>
        <end position="138"/>
    </location>
</feature>
<comment type="subcellular location">
    <subcellularLocation>
        <location evidence="1">Membrane</location>
        <topology evidence="1">Multi-pass membrane protein</topology>
    </subcellularLocation>
</comment>
<sequence length="274" mass="28250">MNPGELVYYGPLLVAIPIAAAAGLVSFLSPCCLPLLPGYLAYVTGNAGAEANEPAKPVPVTVGAGPAQDRPAVARRRLRMPGRTVTGTVLFVLGFAAMFTSYGAAFGAIGTVLLVHQTTVTRVLGVVTILLGLMFAGFGSRIPIMGRTFRIGYRPKAGLAGAPLLGVLFGVGWTPCIGPTLAAILALSTGAGGAARGATLSFAYSLGLGIPFVLAAAGAQRAFRLYAVARRHARSVMRIGGCLLILVGLLEVSGLWAELISRLQVLVVTWQPPL</sequence>
<protein>
    <submittedName>
        <fullName evidence="8">Cytochrome c biogenesis protein CcdA</fullName>
    </submittedName>
</protein>
<evidence type="ECO:0000256" key="3">
    <source>
        <dbReference type="ARBA" id="ARBA00022692"/>
    </source>
</evidence>
<evidence type="ECO:0000256" key="2">
    <source>
        <dbReference type="ARBA" id="ARBA00006143"/>
    </source>
</evidence>
<accession>A0ABP4PKR0</accession>
<feature type="transmembrane region" description="Helical" evidence="6">
    <location>
        <begin position="159"/>
        <end position="187"/>
    </location>
</feature>
<dbReference type="Proteomes" id="UP001500393">
    <property type="component" value="Unassembled WGS sequence"/>
</dbReference>
<reference evidence="9" key="1">
    <citation type="journal article" date="2019" name="Int. J. Syst. Evol. Microbiol.">
        <title>The Global Catalogue of Microorganisms (GCM) 10K type strain sequencing project: providing services to taxonomists for standard genome sequencing and annotation.</title>
        <authorList>
            <consortium name="The Broad Institute Genomics Platform"/>
            <consortium name="The Broad Institute Genome Sequencing Center for Infectious Disease"/>
            <person name="Wu L."/>
            <person name="Ma J."/>
        </authorList>
    </citation>
    <scope>NUCLEOTIDE SEQUENCE [LARGE SCALE GENOMIC DNA]</scope>
    <source>
        <strain evidence="9">JCM 14969</strain>
    </source>
</reference>
<evidence type="ECO:0000256" key="4">
    <source>
        <dbReference type="ARBA" id="ARBA00022989"/>
    </source>
</evidence>
<evidence type="ECO:0000313" key="9">
    <source>
        <dbReference type="Proteomes" id="UP001500393"/>
    </source>
</evidence>
<keyword evidence="4 6" id="KW-1133">Transmembrane helix</keyword>
<comment type="caution">
    <text evidence="8">The sequence shown here is derived from an EMBL/GenBank/DDBJ whole genome shotgun (WGS) entry which is preliminary data.</text>
</comment>
<dbReference type="InterPro" id="IPR003834">
    <property type="entry name" value="Cyt_c_assmbl_TM_dom"/>
</dbReference>
<keyword evidence="3 6" id="KW-0812">Transmembrane</keyword>
<name>A0ABP4PKR0_9ACTN</name>
<dbReference type="RefSeq" id="WP_344215702.1">
    <property type="nucleotide sequence ID" value="NZ_BAAAOS010000020.1"/>
</dbReference>
<dbReference type="Pfam" id="PF02683">
    <property type="entry name" value="DsbD_TM"/>
    <property type="match status" value="1"/>
</dbReference>
<feature type="domain" description="Cytochrome C biogenesis protein transmembrane" evidence="7">
    <location>
        <begin position="83"/>
        <end position="223"/>
    </location>
</feature>
<comment type="similarity">
    <text evidence="2">Belongs to the DsbD family.</text>
</comment>
<evidence type="ECO:0000259" key="7">
    <source>
        <dbReference type="Pfam" id="PF02683"/>
    </source>
</evidence>
<feature type="transmembrane region" description="Helical" evidence="6">
    <location>
        <begin position="202"/>
        <end position="223"/>
    </location>
</feature>
<organism evidence="8 9">
    <name type="scientific">Kribbella sancticallisti</name>
    <dbReference type="NCBI Taxonomy" id="460087"/>
    <lineage>
        <taxon>Bacteria</taxon>
        <taxon>Bacillati</taxon>
        <taxon>Actinomycetota</taxon>
        <taxon>Actinomycetes</taxon>
        <taxon>Propionibacteriales</taxon>
        <taxon>Kribbellaceae</taxon>
        <taxon>Kribbella</taxon>
    </lineage>
</organism>
<evidence type="ECO:0000256" key="1">
    <source>
        <dbReference type="ARBA" id="ARBA00004141"/>
    </source>
</evidence>
<feature type="transmembrane region" description="Helical" evidence="6">
    <location>
        <begin position="235"/>
        <end position="257"/>
    </location>
</feature>
<proteinExistence type="inferred from homology"/>
<dbReference type="EMBL" id="BAAAOS010000020">
    <property type="protein sequence ID" value="GAA1580892.1"/>
    <property type="molecule type" value="Genomic_DNA"/>
</dbReference>
<dbReference type="InterPro" id="IPR051790">
    <property type="entry name" value="Cytochrome_c-biogenesis_DsbD"/>
</dbReference>
<keyword evidence="5 6" id="KW-0472">Membrane</keyword>
<feature type="transmembrane region" description="Helical" evidence="6">
    <location>
        <begin position="6"/>
        <end position="28"/>
    </location>
</feature>
<dbReference type="PANTHER" id="PTHR31272">
    <property type="entry name" value="CYTOCHROME C-TYPE BIOGENESIS PROTEIN HI_1454-RELATED"/>
    <property type="match status" value="1"/>
</dbReference>
<evidence type="ECO:0000256" key="6">
    <source>
        <dbReference type="SAM" id="Phobius"/>
    </source>
</evidence>
<evidence type="ECO:0000313" key="8">
    <source>
        <dbReference type="EMBL" id="GAA1580892.1"/>
    </source>
</evidence>
<evidence type="ECO:0000256" key="5">
    <source>
        <dbReference type="ARBA" id="ARBA00023136"/>
    </source>
</evidence>
<feature type="transmembrane region" description="Helical" evidence="6">
    <location>
        <begin position="85"/>
        <end position="114"/>
    </location>
</feature>
<dbReference type="PANTHER" id="PTHR31272:SF4">
    <property type="entry name" value="CYTOCHROME C-TYPE BIOGENESIS PROTEIN HI_1454-RELATED"/>
    <property type="match status" value="1"/>
</dbReference>
<gene>
    <name evidence="8" type="ORF">GCM10009789_38450</name>
</gene>